<evidence type="ECO:0000313" key="2">
    <source>
        <dbReference type="Proteomes" id="UP001183222"/>
    </source>
</evidence>
<keyword evidence="2" id="KW-1185">Reference proteome</keyword>
<dbReference type="RefSeq" id="WP_311343740.1">
    <property type="nucleotide sequence ID" value="NZ_JAVREI010000001.1"/>
</dbReference>
<accession>A0ABU2K3X9</accession>
<gene>
    <name evidence="1" type="ORF">RM425_03235</name>
</gene>
<dbReference type="Proteomes" id="UP001183222">
    <property type="component" value="Unassembled WGS sequence"/>
</dbReference>
<sequence length="691" mass="70144">MTALVPDPVPLDPPPGDPRALADLAARLEAAGALLAELGAQVPGELATASSWTGRDADAAAAQVRCVGELARDAADALLCAGARLARHQRLLEDARDELAVLRRAQEDDLAAAALRIGGVVDPAAGGADPFEELERAEAARRVVAVAIRAEVTDDAAATAAVLAACSAVAGGSGGPGDRARVENHLGELLPGWHEALLGQRGRDFAAELGSAGHGSDLERTAALEAAAREVLPWAGDGALASAVLTELGAGGLRDVLRQLGNGSLSAGSALARTMAAVLGAPVPAGAAGAVARVRDARHVDRDDVRSLESDHVALGMGVVLAAGRGDHRAGPPPATVRAWGRQIVARERALGAERIVDRLGPQPAPAPPGDPLEEVLVRLAAADDPAPAAALLGAEPTWTHLLHRSWDDDGAAFGALVDRAAGEPGDDGADVVRSGLRALATGLGDDGDPTGWTVDRTTAAGVAPALAAAVAARPEVVVEPLSRAATGTGQRDQLLLRGLGYLSAEPEAAVVLDDVVPEAVVSPAGGAGAGPARPGDVGAGYLAVREYGQRLVHALDEFTAQEEAGRRLRITEVVTGALEIGPVWARPIGRAVSVLSVVADADGTWDAAPDDGEHVAVSADMPQAAAYRQVAAVLGTPTAPDPPPIDWMGLAADLAPGGGRARDVIELGGELVEEMRDLVDAVPDRRHPID</sequence>
<comment type="caution">
    <text evidence="1">The sequence shown here is derived from an EMBL/GenBank/DDBJ whole genome shotgun (WGS) entry which is preliminary data.</text>
</comment>
<reference evidence="2" key="1">
    <citation type="submission" date="2023-07" db="EMBL/GenBank/DDBJ databases">
        <title>30 novel species of actinomycetes from the DSMZ collection.</title>
        <authorList>
            <person name="Nouioui I."/>
        </authorList>
    </citation>
    <scope>NUCLEOTIDE SEQUENCE [LARGE SCALE GENOMIC DNA]</scope>
    <source>
        <strain evidence="2">DSM 46792</strain>
    </source>
</reference>
<evidence type="ECO:0000313" key="1">
    <source>
        <dbReference type="EMBL" id="MDT0274905.1"/>
    </source>
</evidence>
<organism evidence="1 2">
    <name type="scientific">Blastococcus goldschmidtiae</name>
    <dbReference type="NCBI Taxonomy" id="3075546"/>
    <lineage>
        <taxon>Bacteria</taxon>
        <taxon>Bacillati</taxon>
        <taxon>Actinomycetota</taxon>
        <taxon>Actinomycetes</taxon>
        <taxon>Geodermatophilales</taxon>
        <taxon>Geodermatophilaceae</taxon>
        <taxon>Blastococcus</taxon>
    </lineage>
</organism>
<proteinExistence type="predicted"/>
<name>A0ABU2K3X9_9ACTN</name>
<protein>
    <recommendedName>
        <fullName evidence="3">DUF222 domain-containing protein</fullName>
    </recommendedName>
</protein>
<evidence type="ECO:0008006" key="3">
    <source>
        <dbReference type="Google" id="ProtNLM"/>
    </source>
</evidence>
<dbReference type="EMBL" id="JAVREI010000001">
    <property type="protein sequence ID" value="MDT0274905.1"/>
    <property type="molecule type" value="Genomic_DNA"/>
</dbReference>